<organism evidence="1 2">
    <name type="scientific">Rhizopus oryzae</name>
    <name type="common">Mucormycosis agent</name>
    <name type="synonym">Rhizopus arrhizus var. delemar</name>
    <dbReference type="NCBI Taxonomy" id="64495"/>
    <lineage>
        <taxon>Eukaryota</taxon>
        <taxon>Fungi</taxon>
        <taxon>Fungi incertae sedis</taxon>
        <taxon>Mucoromycota</taxon>
        <taxon>Mucoromycotina</taxon>
        <taxon>Mucoromycetes</taxon>
        <taxon>Mucorales</taxon>
        <taxon>Mucorineae</taxon>
        <taxon>Rhizopodaceae</taxon>
        <taxon>Rhizopus</taxon>
    </lineage>
</organism>
<dbReference type="Proteomes" id="UP000716291">
    <property type="component" value="Unassembled WGS sequence"/>
</dbReference>
<name>A0A9P6WXK0_RHIOR</name>
<gene>
    <name evidence="1" type="ORF">G6F64_012357</name>
</gene>
<accession>A0A9P6WXK0</accession>
<evidence type="ECO:0000313" key="2">
    <source>
        <dbReference type="Proteomes" id="UP000716291"/>
    </source>
</evidence>
<comment type="caution">
    <text evidence="1">The sequence shown here is derived from an EMBL/GenBank/DDBJ whole genome shotgun (WGS) entry which is preliminary data.</text>
</comment>
<protein>
    <submittedName>
        <fullName evidence="1">Uncharacterized protein</fullName>
    </submittedName>
</protein>
<dbReference type="AlphaFoldDB" id="A0A9P6WXK0"/>
<dbReference type="EMBL" id="JAANQT010003708">
    <property type="protein sequence ID" value="KAG1300815.1"/>
    <property type="molecule type" value="Genomic_DNA"/>
</dbReference>
<keyword evidence="2" id="KW-1185">Reference proteome</keyword>
<sequence>MKWANGQVNNDNNNSFKPDFLVYNLSGSVKCIALIAEFKPTEQNSYVESDLVKLAKQMKAILNKLITSGVIKPKVCGIHCEGENVHTYVIALPSSKLYRMTNASKVKLFKNLNQISLLPNIITHMLRLKGVASETAVHYSYSNLKRSVPLSPLNWLSNDNVVLSRVPKRQKK</sequence>
<evidence type="ECO:0000313" key="1">
    <source>
        <dbReference type="EMBL" id="KAG1300815.1"/>
    </source>
</evidence>
<dbReference type="OrthoDB" id="2263377at2759"/>
<reference evidence="1" key="1">
    <citation type="journal article" date="2020" name="Microb. Genom.">
        <title>Genetic diversity of clinical and environmental Mucorales isolates obtained from an investigation of mucormycosis cases among solid organ transplant recipients.</title>
        <authorList>
            <person name="Nguyen M.H."/>
            <person name="Kaul D."/>
            <person name="Muto C."/>
            <person name="Cheng S.J."/>
            <person name="Richter R.A."/>
            <person name="Bruno V.M."/>
            <person name="Liu G."/>
            <person name="Beyhan S."/>
            <person name="Sundermann A.J."/>
            <person name="Mounaud S."/>
            <person name="Pasculle A.W."/>
            <person name="Nierman W.C."/>
            <person name="Driscoll E."/>
            <person name="Cumbie R."/>
            <person name="Clancy C.J."/>
            <person name="Dupont C.L."/>
        </authorList>
    </citation>
    <scope>NUCLEOTIDE SEQUENCE</scope>
    <source>
        <strain evidence="1">GL11</strain>
    </source>
</reference>
<proteinExistence type="predicted"/>